<name>A0A7J3QDW8_9CREN</name>
<sequence length="73" mass="8265">MIVHKDLSIVAMAIVTTIVVLIFLMLRGLANFTLWHPAYNFSSELIICSASVVKPLLDKLVEIYKARTKVEIY</sequence>
<protein>
    <submittedName>
        <fullName evidence="2">Uncharacterized protein</fullName>
    </submittedName>
</protein>
<feature type="transmembrane region" description="Helical" evidence="1">
    <location>
        <begin position="7"/>
        <end position="26"/>
    </location>
</feature>
<reference evidence="2" key="1">
    <citation type="journal article" date="2020" name="mSystems">
        <title>Genome- and Community-Level Interaction Insights into Carbon Utilization and Element Cycling Functions of Hydrothermarchaeota in Hydrothermal Sediment.</title>
        <authorList>
            <person name="Zhou Z."/>
            <person name="Liu Y."/>
            <person name="Xu W."/>
            <person name="Pan J."/>
            <person name="Luo Z.H."/>
            <person name="Li M."/>
        </authorList>
    </citation>
    <scope>NUCLEOTIDE SEQUENCE [LARGE SCALE GENOMIC DNA]</scope>
    <source>
        <strain evidence="2">SpSt-721</strain>
    </source>
</reference>
<evidence type="ECO:0000256" key="1">
    <source>
        <dbReference type="SAM" id="Phobius"/>
    </source>
</evidence>
<organism evidence="2">
    <name type="scientific">Ignisphaera aggregans</name>
    <dbReference type="NCBI Taxonomy" id="334771"/>
    <lineage>
        <taxon>Archaea</taxon>
        <taxon>Thermoproteota</taxon>
        <taxon>Thermoprotei</taxon>
        <taxon>Desulfurococcales</taxon>
        <taxon>Desulfurococcaceae</taxon>
        <taxon>Ignisphaera</taxon>
    </lineage>
</organism>
<comment type="caution">
    <text evidence="2">The sequence shown here is derived from an EMBL/GenBank/DDBJ whole genome shotgun (WGS) entry which is preliminary data.</text>
</comment>
<accession>A0A7J3QDW8</accession>
<evidence type="ECO:0000313" key="2">
    <source>
        <dbReference type="EMBL" id="HGV66675.1"/>
    </source>
</evidence>
<dbReference type="AlphaFoldDB" id="A0A7J3QDW8"/>
<keyword evidence="1" id="KW-1133">Transmembrane helix</keyword>
<dbReference type="EMBL" id="DTET01000120">
    <property type="protein sequence ID" value="HGV66675.1"/>
    <property type="molecule type" value="Genomic_DNA"/>
</dbReference>
<keyword evidence="1" id="KW-0812">Transmembrane</keyword>
<keyword evidence="1" id="KW-0472">Membrane</keyword>
<gene>
    <name evidence="2" type="ORF">ENV02_02510</name>
</gene>
<proteinExistence type="predicted"/>